<accession>A0ABN1HIC1</accession>
<dbReference type="InterPro" id="IPR025161">
    <property type="entry name" value="IS402-like_dom"/>
</dbReference>
<dbReference type="Pfam" id="PF01609">
    <property type="entry name" value="DDE_Tnp_1"/>
    <property type="match status" value="1"/>
</dbReference>
<proteinExistence type="predicted"/>
<dbReference type="NCBIfam" id="NF033580">
    <property type="entry name" value="transpos_IS5_3"/>
    <property type="match status" value="1"/>
</dbReference>
<dbReference type="EMBL" id="BAAAGU010000032">
    <property type="protein sequence ID" value="GAA0651917.1"/>
    <property type="molecule type" value="Genomic_DNA"/>
</dbReference>
<dbReference type="Pfam" id="PF13340">
    <property type="entry name" value="DUF4096"/>
    <property type="match status" value="1"/>
</dbReference>
<evidence type="ECO:0000313" key="3">
    <source>
        <dbReference type="EMBL" id="GAA0651917.1"/>
    </source>
</evidence>
<dbReference type="Proteomes" id="UP001500724">
    <property type="component" value="Unassembled WGS sequence"/>
</dbReference>
<evidence type="ECO:0000259" key="1">
    <source>
        <dbReference type="Pfam" id="PF01609"/>
    </source>
</evidence>
<protein>
    <recommendedName>
        <fullName evidence="5">Transposase</fullName>
    </recommendedName>
</protein>
<evidence type="ECO:0000313" key="4">
    <source>
        <dbReference type="Proteomes" id="UP001500724"/>
    </source>
</evidence>
<organism evidence="3 4">
    <name type="scientific">Streptomyces thermocarboxydovorans</name>
    <dbReference type="NCBI Taxonomy" id="59298"/>
    <lineage>
        <taxon>Bacteria</taxon>
        <taxon>Bacillati</taxon>
        <taxon>Actinomycetota</taxon>
        <taxon>Actinomycetes</taxon>
        <taxon>Kitasatosporales</taxon>
        <taxon>Streptomycetaceae</taxon>
        <taxon>Streptomyces</taxon>
    </lineage>
</organism>
<name>A0ABN1HIC1_9ACTN</name>
<sequence>MRSRRSPSDTTNAEWALLEGLLPTPACQTSKGGRPEKHPRREIVDAIRYVVDTGCKWRALPADFPPWRTVWGFMARWAAAGIVGQIRDQLAGRIRRDLGKGPRAVATVIDSQSVKAAETVSKATRGYDAGKKVNGRKRHLVVDTRGLPLLVKVTPADLHDAAAA</sequence>
<evidence type="ECO:0008006" key="5">
    <source>
        <dbReference type="Google" id="ProtNLM"/>
    </source>
</evidence>
<feature type="domain" description="Insertion element IS402-like" evidence="2">
    <location>
        <begin position="11"/>
        <end position="86"/>
    </location>
</feature>
<keyword evidence="4" id="KW-1185">Reference proteome</keyword>
<feature type="domain" description="Transposase IS4-like" evidence="1">
    <location>
        <begin position="105"/>
        <end position="163"/>
    </location>
</feature>
<dbReference type="InterPro" id="IPR002559">
    <property type="entry name" value="Transposase_11"/>
</dbReference>
<comment type="caution">
    <text evidence="3">The sequence shown here is derived from an EMBL/GenBank/DDBJ whole genome shotgun (WGS) entry which is preliminary data.</text>
</comment>
<reference evidence="3 4" key="1">
    <citation type="journal article" date="2019" name="Int. J. Syst. Evol. Microbiol.">
        <title>The Global Catalogue of Microorganisms (GCM) 10K type strain sequencing project: providing services to taxonomists for standard genome sequencing and annotation.</title>
        <authorList>
            <consortium name="The Broad Institute Genomics Platform"/>
            <consortium name="The Broad Institute Genome Sequencing Center for Infectious Disease"/>
            <person name="Wu L."/>
            <person name="Ma J."/>
        </authorList>
    </citation>
    <scope>NUCLEOTIDE SEQUENCE [LARGE SCALE GENOMIC DNA]</scope>
    <source>
        <strain evidence="3 4">JCM 10367</strain>
    </source>
</reference>
<gene>
    <name evidence="3" type="ORF">GCM10009535_32730</name>
</gene>
<evidence type="ECO:0000259" key="2">
    <source>
        <dbReference type="Pfam" id="PF13340"/>
    </source>
</evidence>
<dbReference type="PANTHER" id="PTHR30007">
    <property type="entry name" value="PHP DOMAIN PROTEIN"/>
    <property type="match status" value="1"/>
</dbReference>
<dbReference type="PANTHER" id="PTHR30007:SF0">
    <property type="entry name" value="TRANSPOSASE"/>
    <property type="match status" value="1"/>
</dbReference>